<accession>A0ACC2QFU7</accession>
<organism evidence="1 2">
    <name type="scientific">Mythimna loreyi</name>
    <dbReference type="NCBI Taxonomy" id="667449"/>
    <lineage>
        <taxon>Eukaryota</taxon>
        <taxon>Metazoa</taxon>
        <taxon>Ecdysozoa</taxon>
        <taxon>Arthropoda</taxon>
        <taxon>Hexapoda</taxon>
        <taxon>Insecta</taxon>
        <taxon>Pterygota</taxon>
        <taxon>Neoptera</taxon>
        <taxon>Endopterygota</taxon>
        <taxon>Lepidoptera</taxon>
        <taxon>Glossata</taxon>
        <taxon>Ditrysia</taxon>
        <taxon>Noctuoidea</taxon>
        <taxon>Noctuidae</taxon>
        <taxon>Noctuinae</taxon>
        <taxon>Hadenini</taxon>
        <taxon>Mythimna</taxon>
    </lineage>
</organism>
<protein>
    <submittedName>
        <fullName evidence="1">Uncharacterized protein</fullName>
    </submittedName>
</protein>
<gene>
    <name evidence="1" type="ORF">PYW08_004840</name>
</gene>
<dbReference type="EMBL" id="CM056793">
    <property type="protein sequence ID" value="KAJ8714859.1"/>
    <property type="molecule type" value="Genomic_DNA"/>
</dbReference>
<evidence type="ECO:0000313" key="2">
    <source>
        <dbReference type="Proteomes" id="UP001231649"/>
    </source>
</evidence>
<dbReference type="Proteomes" id="UP001231649">
    <property type="component" value="Chromosome 17"/>
</dbReference>
<keyword evidence="2" id="KW-1185">Reference proteome</keyword>
<comment type="caution">
    <text evidence="1">The sequence shown here is derived from an EMBL/GenBank/DDBJ whole genome shotgun (WGS) entry which is preliminary data.</text>
</comment>
<name>A0ACC2QFU7_9NEOP</name>
<proteinExistence type="predicted"/>
<evidence type="ECO:0000313" key="1">
    <source>
        <dbReference type="EMBL" id="KAJ8714859.1"/>
    </source>
</evidence>
<reference evidence="1" key="1">
    <citation type="submission" date="2023-03" db="EMBL/GenBank/DDBJ databases">
        <title>Chromosome-level genomes of two armyworms, Mythimna separata and Mythimna loreyi, provide insights into the biosynthesis and reception of sex pheromones.</title>
        <authorList>
            <person name="Zhao H."/>
        </authorList>
    </citation>
    <scope>NUCLEOTIDE SEQUENCE</scope>
    <source>
        <strain evidence="1">BeijingLab</strain>
    </source>
</reference>
<sequence>MNKSAPDSKIKKTLLRNYELKVKPSSRIPVVHDFASSSNSVSKQSTRLSQKENELNEPTLCSSGVIATYLSDLKKLSPPPLSSEDLNVDRGHLCAKMTKKLNFHFNDRIYNNLIELNASVEGLKNKKDRRSSSTTVIKKDLEPNIEDFYEDEKEIDSPPSIPILKPKFRTIKKVDDGRLHKLVAAFDDL</sequence>